<dbReference type="Pfam" id="PF07995">
    <property type="entry name" value="GSDH"/>
    <property type="match status" value="2"/>
</dbReference>
<keyword evidence="4" id="KW-1185">Reference proteome</keyword>
<dbReference type="Proteomes" id="UP000772618">
    <property type="component" value="Unassembled WGS sequence"/>
</dbReference>
<dbReference type="Gene3D" id="2.120.10.30">
    <property type="entry name" value="TolB, C-terminal domain"/>
    <property type="match status" value="1"/>
</dbReference>
<dbReference type="RefSeq" id="WP_254152875.1">
    <property type="nucleotide sequence ID" value="NZ_JAHESD010000009.1"/>
</dbReference>
<dbReference type="EMBL" id="JAHESD010000009">
    <property type="protein sequence ID" value="MBT1702905.1"/>
    <property type="molecule type" value="Genomic_DNA"/>
</dbReference>
<feature type="domain" description="Glucose/Sorbosone dehydrogenase" evidence="2">
    <location>
        <begin position="40"/>
        <end position="331"/>
    </location>
</feature>
<accession>A0ABS5VPW9</accession>
<gene>
    <name evidence="3" type="ORF">KK060_06420</name>
</gene>
<evidence type="ECO:0000313" key="4">
    <source>
        <dbReference type="Proteomes" id="UP000772618"/>
    </source>
</evidence>
<dbReference type="PANTHER" id="PTHR19328:SF13">
    <property type="entry name" value="HIPL1 PROTEIN"/>
    <property type="match status" value="1"/>
</dbReference>
<keyword evidence="1" id="KW-0732">Signal</keyword>
<feature type="chain" id="PRO_5046036517" evidence="1">
    <location>
        <begin position="21"/>
        <end position="501"/>
    </location>
</feature>
<organism evidence="3 4">
    <name type="scientific">Chryseosolibacter indicus</name>
    <dbReference type="NCBI Taxonomy" id="2782351"/>
    <lineage>
        <taxon>Bacteria</taxon>
        <taxon>Pseudomonadati</taxon>
        <taxon>Bacteroidota</taxon>
        <taxon>Cytophagia</taxon>
        <taxon>Cytophagales</taxon>
        <taxon>Chryseotaleaceae</taxon>
        <taxon>Chryseosolibacter</taxon>
    </lineage>
</organism>
<reference evidence="3 4" key="1">
    <citation type="submission" date="2021-05" db="EMBL/GenBank/DDBJ databases">
        <title>A Polyphasic approach of four new species of the genus Ohtaekwangia: Ohtaekwangia histidinii sp. nov., Ohtaekwangia cretensis sp. nov., Ohtaekwangia indiensis sp. nov., Ohtaekwangia reichenbachii sp. nov. from diverse environment.</title>
        <authorList>
            <person name="Octaviana S."/>
        </authorList>
    </citation>
    <scope>NUCLEOTIDE SEQUENCE [LARGE SCALE GENOMIC DNA]</scope>
    <source>
        <strain evidence="3 4">PWU20</strain>
    </source>
</reference>
<dbReference type="InterPro" id="IPR011042">
    <property type="entry name" value="6-blade_b-propeller_TolB-like"/>
</dbReference>
<feature type="domain" description="Glucose/Sorbosone dehydrogenase" evidence="2">
    <location>
        <begin position="389"/>
        <end position="467"/>
    </location>
</feature>
<feature type="signal peptide" evidence="1">
    <location>
        <begin position="1"/>
        <end position="20"/>
    </location>
</feature>
<evidence type="ECO:0000313" key="3">
    <source>
        <dbReference type="EMBL" id="MBT1702905.1"/>
    </source>
</evidence>
<dbReference type="InterPro" id="IPR011041">
    <property type="entry name" value="Quinoprot_gluc/sorb_DH_b-prop"/>
</dbReference>
<comment type="caution">
    <text evidence="3">The sequence shown here is derived from an EMBL/GenBank/DDBJ whole genome shotgun (WGS) entry which is preliminary data.</text>
</comment>
<dbReference type="InterPro" id="IPR012938">
    <property type="entry name" value="Glc/Sorbosone_DH"/>
</dbReference>
<evidence type="ECO:0000259" key="2">
    <source>
        <dbReference type="Pfam" id="PF07995"/>
    </source>
</evidence>
<proteinExistence type="predicted"/>
<protein>
    <submittedName>
        <fullName evidence="3">PQQ-dependent sugar dehydrogenase</fullName>
    </submittedName>
</protein>
<dbReference type="SUPFAM" id="SSF50952">
    <property type="entry name" value="Soluble quinoprotein glucose dehydrogenase"/>
    <property type="match status" value="1"/>
</dbReference>
<evidence type="ECO:0000256" key="1">
    <source>
        <dbReference type="SAM" id="SignalP"/>
    </source>
</evidence>
<name>A0ABS5VPW9_9BACT</name>
<sequence>MKLIFCCPILILLFITKLQAQPVTGEQGENFTRRVVKSDLSDPWEITYGPDNFLWVTEAKGYRVSRINPEDGSKSILIDLNTERNFPRYDTIGDDKDKGKAWPQGGLMGLALHPSLLNGKPFVYLTYIYRFAGVDQDSTGCSDNFTGCFYTARLVRYEYDQKNQKLHRPVVLCDTIPQSNDHNSGRLAIGMHDGKPYLFYTVGDMGAGQHENAGRQNYAQTVTKYEGKVLRFNLEPDNDKNIAERWIPNDNPFNTKTQNAVWSIGHRNAQGIAYAEIGGKGRIFSSEHGPFGDDEINIIERGMNYGHPLIIGYNDNNYNGYAAGVTEHSTLPAPWHSTYPIIENENNNAIKIGASYRDPIKVLHVVSPDSLKSIFERTVANDPKKPDWPAEAPSSIAVYTSSAIPGWQNSLLIPTLKTGKLIRLKLNERGDGVIDNKISYFPLNARYRDIAISADGKKIYVATDNSKVTSGPSAKHSKENTFKGCIIEYSYEGNISDTSRK</sequence>
<dbReference type="PANTHER" id="PTHR19328">
    <property type="entry name" value="HEDGEHOG-INTERACTING PROTEIN"/>
    <property type="match status" value="1"/>
</dbReference>